<comment type="caution">
    <text evidence="1">The sequence shown here is derived from an EMBL/GenBank/DDBJ whole genome shotgun (WGS) entry which is preliminary data.</text>
</comment>
<dbReference type="Proteomes" id="UP000299102">
    <property type="component" value="Unassembled WGS sequence"/>
</dbReference>
<accession>A0A4C1XV30</accession>
<dbReference type="EMBL" id="BGZK01000990">
    <property type="protein sequence ID" value="GBP67751.1"/>
    <property type="molecule type" value="Genomic_DNA"/>
</dbReference>
<keyword evidence="2" id="KW-1185">Reference proteome</keyword>
<reference evidence="1 2" key="1">
    <citation type="journal article" date="2019" name="Commun. Biol.">
        <title>The bagworm genome reveals a unique fibroin gene that provides high tensile strength.</title>
        <authorList>
            <person name="Kono N."/>
            <person name="Nakamura H."/>
            <person name="Ohtoshi R."/>
            <person name="Tomita M."/>
            <person name="Numata K."/>
            <person name="Arakawa K."/>
        </authorList>
    </citation>
    <scope>NUCLEOTIDE SEQUENCE [LARGE SCALE GENOMIC DNA]</scope>
</reference>
<protein>
    <submittedName>
        <fullName evidence="1">Uncharacterized protein</fullName>
    </submittedName>
</protein>
<name>A0A4C1XV30_EUMVA</name>
<evidence type="ECO:0000313" key="2">
    <source>
        <dbReference type="Proteomes" id="UP000299102"/>
    </source>
</evidence>
<proteinExistence type="predicted"/>
<dbReference type="AlphaFoldDB" id="A0A4C1XV30"/>
<sequence>MGTSDSGTVTSAPPAFRVGIGDPMEEARRCTYKYLRSHDRSYPSTRSHLVIDNYCYPCEAGVCSNLPVLTQSESRTWHSKIVIDFLQYSA</sequence>
<evidence type="ECO:0000313" key="1">
    <source>
        <dbReference type="EMBL" id="GBP67751.1"/>
    </source>
</evidence>
<organism evidence="1 2">
    <name type="scientific">Eumeta variegata</name>
    <name type="common">Bagworm moth</name>
    <name type="synonym">Eumeta japonica</name>
    <dbReference type="NCBI Taxonomy" id="151549"/>
    <lineage>
        <taxon>Eukaryota</taxon>
        <taxon>Metazoa</taxon>
        <taxon>Ecdysozoa</taxon>
        <taxon>Arthropoda</taxon>
        <taxon>Hexapoda</taxon>
        <taxon>Insecta</taxon>
        <taxon>Pterygota</taxon>
        <taxon>Neoptera</taxon>
        <taxon>Endopterygota</taxon>
        <taxon>Lepidoptera</taxon>
        <taxon>Glossata</taxon>
        <taxon>Ditrysia</taxon>
        <taxon>Tineoidea</taxon>
        <taxon>Psychidae</taxon>
        <taxon>Oiketicinae</taxon>
        <taxon>Eumeta</taxon>
    </lineage>
</organism>
<gene>
    <name evidence="1" type="ORF">EVAR_51808_1</name>
</gene>